<protein>
    <submittedName>
        <fullName evidence="3">Uncharacterized protein</fullName>
    </submittedName>
</protein>
<dbReference type="PROSITE" id="PS51257">
    <property type="entry name" value="PROKAR_LIPOPROTEIN"/>
    <property type="match status" value="1"/>
</dbReference>
<keyword evidence="2" id="KW-1185">Reference proteome</keyword>
<proteinExistence type="predicted"/>
<accession>A0A915DGT5</accession>
<dbReference type="WBParaSite" id="jg19374">
    <property type="protein sequence ID" value="jg19374"/>
    <property type="gene ID" value="jg19374"/>
</dbReference>
<organism evidence="2 3">
    <name type="scientific">Ditylenchus dipsaci</name>
    <dbReference type="NCBI Taxonomy" id="166011"/>
    <lineage>
        <taxon>Eukaryota</taxon>
        <taxon>Metazoa</taxon>
        <taxon>Ecdysozoa</taxon>
        <taxon>Nematoda</taxon>
        <taxon>Chromadorea</taxon>
        <taxon>Rhabditida</taxon>
        <taxon>Tylenchina</taxon>
        <taxon>Tylenchomorpha</taxon>
        <taxon>Sphaerularioidea</taxon>
        <taxon>Anguinidae</taxon>
        <taxon>Anguininae</taxon>
        <taxon>Ditylenchus</taxon>
    </lineage>
</organism>
<dbReference type="Proteomes" id="UP000887574">
    <property type="component" value="Unplaced"/>
</dbReference>
<dbReference type="AlphaFoldDB" id="A0A915DGT5"/>
<evidence type="ECO:0000256" key="1">
    <source>
        <dbReference type="SAM" id="Coils"/>
    </source>
</evidence>
<sequence>MNFKMCNGSICSDGQSPSSVSSGSCSASNGSNDFSLPLPGSSHNLQLLQSKIDVLNATLAHEKFRFAQEYKDMQGHYRLRIAELDKKIKLSEQAQPVVGQVQRQDSDEGVQQLRNTISDLHQLLADHMARSSSENEELRTSNANLQQQLSDQKAGSNLKEIVVKLEKRAVIAEEKVEELARGQL</sequence>
<reference evidence="3" key="1">
    <citation type="submission" date="2022-11" db="UniProtKB">
        <authorList>
            <consortium name="WormBaseParasite"/>
        </authorList>
    </citation>
    <scope>IDENTIFICATION</scope>
</reference>
<evidence type="ECO:0000313" key="3">
    <source>
        <dbReference type="WBParaSite" id="jg19374"/>
    </source>
</evidence>
<name>A0A915DGT5_9BILA</name>
<keyword evidence="1" id="KW-0175">Coiled coil</keyword>
<feature type="coiled-coil region" evidence="1">
    <location>
        <begin position="110"/>
        <end position="182"/>
    </location>
</feature>
<evidence type="ECO:0000313" key="2">
    <source>
        <dbReference type="Proteomes" id="UP000887574"/>
    </source>
</evidence>